<dbReference type="SUPFAM" id="SSF51735">
    <property type="entry name" value="NAD(P)-binding Rossmann-fold domains"/>
    <property type="match status" value="1"/>
</dbReference>
<evidence type="ECO:0000313" key="3">
    <source>
        <dbReference type="Proteomes" id="UP000001901"/>
    </source>
</evidence>
<accession>D2RES1</accession>
<dbReference type="RefSeq" id="WP_012940951.1">
    <property type="nucleotide sequence ID" value="NC_013741.1"/>
</dbReference>
<name>D2RES1_ARCPA</name>
<dbReference type="STRING" id="572546.Arcpr_1569"/>
<dbReference type="HOGENOM" id="CLU_050509_1_1_2"/>
<dbReference type="AlphaFoldDB" id="D2RES1"/>
<evidence type="ECO:0000313" key="2">
    <source>
        <dbReference type="EMBL" id="ADB58615.1"/>
    </source>
</evidence>
<dbReference type="InterPro" id="IPR045760">
    <property type="entry name" value="DAP_DH_C"/>
</dbReference>
<evidence type="ECO:0000259" key="1">
    <source>
        <dbReference type="Pfam" id="PF19328"/>
    </source>
</evidence>
<gene>
    <name evidence="2" type="ordered locus">Arcpr_1569</name>
</gene>
<proteinExistence type="predicted"/>
<protein>
    <recommendedName>
        <fullName evidence="1">2,4-diaminopentanoate dehydrogenase C-terminal domain-containing protein</fullName>
    </recommendedName>
</protein>
<sequence length="299" mass="32468">MKVVIYGFGQIGRLLAEACIKRGFEVVGAVDINPEIIGKPLREFGIESDGVIKDSLDFDGDLAYITTGSYLDKVYPQIEECVKAGFNVISTCETLAYPEYRYPELARKIDEIAKKEGVTVLGSGVNPGFLLDTLPIVLSAVCVEVKAIKAVRSVDALKRRTQFQKKVGIGLSVEEFEKANLSGHVGYAESALLIAEALGVEPKEVLEGQEPVVEKGVVQGIRGFGEVRGDKQIRIEFHAYANAEEYELIEIEGDNSVVWKSSGVKGDLGTVAVLVNLAKAVVGCRAGLIKMTDLIPFKW</sequence>
<dbReference type="Pfam" id="PF19328">
    <property type="entry name" value="DAP_DH_C"/>
    <property type="match status" value="1"/>
</dbReference>
<dbReference type="Gene3D" id="3.40.50.720">
    <property type="entry name" value="NAD(P)-binding Rossmann-like Domain"/>
    <property type="match status" value="1"/>
</dbReference>
<feature type="domain" description="2,4-diaminopentanoate dehydrogenase C-terminal" evidence="1">
    <location>
        <begin position="129"/>
        <end position="294"/>
    </location>
</feature>
<dbReference type="OrthoDB" id="50142at2157"/>
<reference evidence="2 3" key="1">
    <citation type="journal article" date="2010" name="Stand. Genomic Sci.">
        <title>Complete genome sequence of Archaeoglobus profundus type strain (AV18).</title>
        <authorList>
            <person name="von Jan M."/>
            <person name="Lapidus A."/>
            <person name="Del Rio T.G."/>
            <person name="Copeland A."/>
            <person name="Tice H."/>
            <person name="Cheng J.F."/>
            <person name="Lucas S."/>
            <person name="Chen F."/>
            <person name="Nolan M."/>
            <person name="Goodwin L."/>
            <person name="Han C."/>
            <person name="Pitluck S."/>
            <person name="Liolios K."/>
            <person name="Ivanova N."/>
            <person name="Mavromatis K."/>
            <person name="Ovchinnikova G."/>
            <person name="Chertkov O."/>
            <person name="Pati A."/>
            <person name="Chen A."/>
            <person name="Palaniappan K."/>
            <person name="Land M."/>
            <person name="Hauser L."/>
            <person name="Chang Y.J."/>
            <person name="Jeffries C.D."/>
            <person name="Saunders E."/>
            <person name="Brettin T."/>
            <person name="Detter J.C."/>
            <person name="Chain P."/>
            <person name="Eichinger K."/>
            <person name="Huber H."/>
            <person name="Spring S."/>
            <person name="Rohde M."/>
            <person name="Goker M."/>
            <person name="Wirth R."/>
            <person name="Woyke T."/>
            <person name="Bristow J."/>
            <person name="Eisen J.A."/>
            <person name="Markowitz V."/>
            <person name="Hugenholtz P."/>
            <person name="Kyrpides N.C."/>
            <person name="Klenk H.P."/>
        </authorList>
    </citation>
    <scope>NUCLEOTIDE SEQUENCE [LARGE SCALE GENOMIC DNA]</scope>
    <source>
        <strain evidence="3">DSM 5631 / JCM 9629 / NBRC 100127 / Av18</strain>
    </source>
</reference>
<dbReference type="Proteomes" id="UP000001901">
    <property type="component" value="Chromosome"/>
</dbReference>
<dbReference type="KEGG" id="apo:Arcpr_1569"/>
<dbReference type="EMBL" id="CP001857">
    <property type="protein sequence ID" value="ADB58615.1"/>
    <property type="molecule type" value="Genomic_DNA"/>
</dbReference>
<keyword evidence="3" id="KW-1185">Reference proteome</keyword>
<dbReference type="eggNOG" id="arCOG04374">
    <property type="taxonomic scope" value="Archaea"/>
</dbReference>
<dbReference type="PaxDb" id="572546-Arcpr_1569"/>
<dbReference type="GeneID" id="8740260"/>
<dbReference type="CDD" id="cd24146">
    <property type="entry name" value="nat-AmDH_N_like"/>
    <property type="match status" value="1"/>
</dbReference>
<organism evidence="2 3">
    <name type="scientific">Archaeoglobus profundus (strain DSM 5631 / JCM 9629 / NBRC 100127 / Av18)</name>
    <dbReference type="NCBI Taxonomy" id="572546"/>
    <lineage>
        <taxon>Archaea</taxon>
        <taxon>Methanobacteriati</taxon>
        <taxon>Methanobacteriota</taxon>
        <taxon>Archaeoglobi</taxon>
        <taxon>Archaeoglobales</taxon>
        <taxon>Archaeoglobaceae</taxon>
        <taxon>Archaeoglobus</taxon>
    </lineage>
</organism>
<dbReference type="InterPro" id="IPR036291">
    <property type="entry name" value="NAD(P)-bd_dom_sf"/>
</dbReference>